<dbReference type="EMBL" id="ANIY01000818">
    <property type="protein sequence ID" value="ETP51412.1"/>
    <property type="molecule type" value="Genomic_DNA"/>
</dbReference>
<evidence type="ECO:0000256" key="1">
    <source>
        <dbReference type="SAM" id="MobiDB-lite"/>
    </source>
</evidence>
<feature type="region of interest" description="Disordered" evidence="1">
    <location>
        <begin position="187"/>
        <end position="282"/>
    </location>
</feature>
<feature type="compositionally biased region" description="Basic and acidic residues" evidence="1">
    <location>
        <begin position="199"/>
        <end position="213"/>
    </location>
</feature>
<feature type="region of interest" description="Disordered" evidence="1">
    <location>
        <begin position="120"/>
        <end position="172"/>
    </location>
</feature>
<proteinExistence type="predicted"/>
<sequence>MFLRGKVVAPVRVGTKRDRDERRQQLRQRLDETERVNATSAEEESPASKLHRKNRRNQAKNRCKARSRELDLLSQQVNIVSVADSSTVTSGVPAVPVTTAVGLAVAPTINTSSAAAVRMSDAERARARRANMSSSQRERARQRNAERQRLRMAQRRAEEVKADRERSRLSHQAQRLLCTQIAREHEREQQVARRSQQTEAHRAALRERDTEARARRRSQQTGDQRNADRERHTNARVKQSDESRDAQREHDRERHEDGRALQTEEVREEERERVRERRRTTRDALANHENFRPSMFTGPDVNEVTRRHRLPLTTVCAHRNAWKWPGESKVGCCLEGKVKLPPLAPAPAKLLQLYGDPEF</sequence>
<feature type="region of interest" description="Disordered" evidence="1">
    <location>
        <begin position="30"/>
        <end position="62"/>
    </location>
</feature>
<evidence type="ECO:0000313" key="3">
    <source>
        <dbReference type="Proteomes" id="UP000018948"/>
    </source>
</evidence>
<feature type="compositionally biased region" description="Basic residues" evidence="1">
    <location>
        <begin position="49"/>
        <end position="62"/>
    </location>
</feature>
<feature type="compositionally biased region" description="Basic and acidic residues" evidence="1">
    <location>
        <begin position="136"/>
        <end position="168"/>
    </location>
</feature>
<gene>
    <name evidence="2" type="ORF">F442_03456</name>
</gene>
<accession>W2ZVN9</accession>
<comment type="caution">
    <text evidence="2">The sequence shown here is derived from an EMBL/GenBank/DDBJ whole genome shotgun (WGS) entry which is preliminary data.</text>
</comment>
<dbReference type="Proteomes" id="UP000018948">
    <property type="component" value="Unassembled WGS sequence"/>
</dbReference>
<organism evidence="2 3">
    <name type="scientific">Phytophthora nicotianae P10297</name>
    <dbReference type="NCBI Taxonomy" id="1317064"/>
    <lineage>
        <taxon>Eukaryota</taxon>
        <taxon>Sar</taxon>
        <taxon>Stramenopiles</taxon>
        <taxon>Oomycota</taxon>
        <taxon>Peronosporomycetes</taxon>
        <taxon>Peronosporales</taxon>
        <taxon>Peronosporaceae</taxon>
        <taxon>Phytophthora</taxon>
    </lineage>
</organism>
<feature type="compositionally biased region" description="Basic and acidic residues" evidence="1">
    <location>
        <begin position="225"/>
        <end position="282"/>
    </location>
</feature>
<protein>
    <submittedName>
        <fullName evidence="2">Uncharacterized protein</fullName>
    </submittedName>
</protein>
<evidence type="ECO:0000313" key="2">
    <source>
        <dbReference type="EMBL" id="ETP51412.1"/>
    </source>
</evidence>
<dbReference type="AlphaFoldDB" id="W2ZVN9"/>
<reference evidence="2 3" key="1">
    <citation type="submission" date="2013-11" db="EMBL/GenBank/DDBJ databases">
        <title>The Genome Sequence of Phytophthora parasitica P10297.</title>
        <authorList>
            <consortium name="The Broad Institute Genomics Platform"/>
            <person name="Russ C."/>
            <person name="Tyler B."/>
            <person name="Panabieres F."/>
            <person name="Shan W."/>
            <person name="Tripathy S."/>
            <person name="Grunwald N."/>
            <person name="Machado M."/>
            <person name="Johnson C.S."/>
            <person name="Walker B."/>
            <person name="Young S.K."/>
            <person name="Zeng Q."/>
            <person name="Gargeya S."/>
            <person name="Fitzgerald M."/>
            <person name="Haas B."/>
            <person name="Abouelleil A."/>
            <person name="Allen A.W."/>
            <person name="Alvarado L."/>
            <person name="Arachchi H.M."/>
            <person name="Berlin A.M."/>
            <person name="Chapman S.B."/>
            <person name="Gainer-Dewar J."/>
            <person name="Goldberg J."/>
            <person name="Griggs A."/>
            <person name="Gujja S."/>
            <person name="Hansen M."/>
            <person name="Howarth C."/>
            <person name="Imamovic A."/>
            <person name="Ireland A."/>
            <person name="Larimer J."/>
            <person name="McCowan C."/>
            <person name="Murphy C."/>
            <person name="Pearson M."/>
            <person name="Poon T.W."/>
            <person name="Priest M."/>
            <person name="Roberts A."/>
            <person name="Saif S."/>
            <person name="Shea T."/>
            <person name="Sisk P."/>
            <person name="Sykes S."/>
            <person name="Wortman J."/>
            <person name="Nusbaum C."/>
            <person name="Birren B."/>
        </authorList>
    </citation>
    <scope>NUCLEOTIDE SEQUENCE [LARGE SCALE GENOMIC DNA]</scope>
    <source>
        <strain evidence="2 3">P10297</strain>
    </source>
</reference>
<name>W2ZVN9_PHYNI</name>